<dbReference type="SMART" id="SM00005">
    <property type="entry name" value="DEATH"/>
    <property type="match status" value="1"/>
</dbReference>
<dbReference type="GO" id="GO:0006508">
    <property type="term" value="P:proteolysis"/>
    <property type="evidence" value="ECO:0007669"/>
    <property type="project" value="UniProtKB-KW"/>
</dbReference>
<keyword evidence="5" id="KW-0788">Thiol protease</keyword>
<dbReference type="SMART" id="SM00115">
    <property type="entry name" value="CASc"/>
    <property type="match status" value="1"/>
</dbReference>
<keyword evidence="13" id="KW-1185">Reference proteome</keyword>
<dbReference type="OMA" id="MFDENIC"/>
<feature type="compositionally biased region" description="Polar residues" evidence="9">
    <location>
        <begin position="9"/>
        <end position="21"/>
    </location>
</feature>
<evidence type="ECO:0000256" key="4">
    <source>
        <dbReference type="ARBA" id="ARBA00022801"/>
    </source>
</evidence>
<evidence type="ECO:0000256" key="9">
    <source>
        <dbReference type="SAM" id="MobiDB-lite"/>
    </source>
</evidence>
<accession>A0A9J7HXP8</accession>
<dbReference type="InterPro" id="IPR011600">
    <property type="entry name" value="Pept_C14_caspase"/>
</dbReference>
<dbReference type="Pfam" id="PF00656">
    <property type="entry name" value="Peptidase_C14"/>
    <property type="match status" value="1"/>
</dbReference>
<feature type="domain" description="Death" evidence="10">
    <location>
        <begin position="38"/>
        <end position="107"/>
    </location>
</feature>
<dbReference type="GO" id="GO:0005737">
    <property type="term" value="C:cytoplasm"/>
    <property type="evidence" value="ECO:0000318"/>
    <property type="project" value="GO_Central"/>
</dbReference>
<dbReference type="KEGG" id="bfo:118409150"/>
<comment type="similarity">
    <text evidence="1 8">Belongs to the peptidase C14A family.</text>
</comment>
<feature type="region of interest" description="Disordered" evidence="9">
    <location>
        <begin position="1"/>
        <end position="21"/>
    </location>
</feature>
<evidence type="ECO:0000256" key="3">
    <source>
        <dbReference type="ARBA" id="ARBA00022703"/>
    </source>
</evidence>
<dbReference type="RefSeq" id="XP_035665912.1">
    <property type="nucleotide sequence ID" value="XM_035810019.1"/>
</dbReference>
<dbReference type="InterPro" id="IPR002138">
    <property type="entry name" value="Pept_C14_p10"/>
</dbReference>
<evidence type="ECO:0000313" key="13">
    <source>
        <dbReference type="Proteomes" id="UP000001554"/>
    </source>
</evidence>
<evidence type="ECO:0000259" key="11">
    <source>
        <dbReference type="PROSITE" id="PS50207"/>
    </source>
</evidence>
<dbReference type="InterPro" id="IPR016129">
    <property type="entry name" value="Caspase_his_AS"/>
</dbReference>
<dbReference type="InterPro" id="IPR029030">
    <property type="entry name" value="Caspase-like_dom_sf"/>
</dbReference>
<dbReference type="Proteomes" id="UP000001554">
    <property type="component" value="Chromosome 2"/>
</dbReference>
<evidence type="ECO:0000256" key="2">
    <source>
        <dbReference type="ARBA" id="ARBA00022670"/>
    </source>
</evidence>
<dbReference type="CDD" id="cd00032">
    <property type="entry name" value="CASc"/>
    <property type="match status" value="1"/>
</dbReference>
<dbReference type="PANTHER" id="PTHR47901">
    <property type="entry name" value="CASPASE RECRUITMENT DOMAIN-CONTAINING PROTEIN 18"/>
    <property type="match status" value="1"/>
</dbReference>
<dbReference type="GO" id="GO:0006915">
    <property type="term" value="P:apoptotic process"/>
    <property type="evidence" value="ECO:0007669"/>
    <property type="project" value="UniProtKB-KW"/>
</dbReference>
<dbReference type="PIRSF" id="PIRSF038001">
    <property type="entry name" value="Caspase_ICE"/>
    <property type="match status" value="1"/>
</dbReference>
<dbReference type="PROSITE" id="PS01122">
    <property type="entry name" value="CASPASE_CYS"/>
    <property type="match status" value="1"/>
</dbReference>
<dbReference type="PROSITE" id="PS01121">
    <property type="entry name" value="CASPASE_HIS"/>
    <property type="match status" value="1"/>
</dbReference>
<dbReference type="InterPro" id="IPR011029">
    <property type="entry name" value="DEATH-like_dom_sf"/>
</dbReference>
<dbReference type="PROSITE" id="PS50208">
    <property type="entry name" value="CASPASE_P20"/>
    <property type="match status" value="1"/>
</dbReference>
<dbReference type="InterPro" id="IPR002398">
    <property type="entry name" value="Pept_C14"/>
</dbReference>
<keyword evidence="4" id="KW-0378">Hydrolase</keyword>
<dbReference type="InterPro" id="IPR000488">
    <property type="entry name" value="Death_dom"/>
</dbReference>
<feature type="active site" evidence="7">
    <location>
        <position position="301"/>
    </location>
</feature>
<dbReference type="Gene3D" id="1.10.533.10">
    <property type="entry name" value="Death Domain, Fas"/>
    <property type="match status" value="1"/>
</dbReference>
<dbReference type="FunFam" id="3.40.50.1460:FF:000026">
    <property type="entry name" value="Caspase 2, apoptosis-related cysteine peptidase"/>
    <property type="match status" value="1"/>
</dbReference>
<dbReference type="CDD" id="cd01670">
    <property type="entry name" value="Death"/>
    <property type="match status" value="1"/>
</dbReference>
<proteinExistence type="inferred from homology"/>
<evidence type="ECO:0000256" key="5">
    <source>
        <dbReference type="ARBA" id="ARBA00022807"/>
    </source>
</evidence>
<evidence type="ECO:0000259" key="10">
    <source>
        <dbReference type="PROSITE" id="PS50017"/>
    </source>
</evidence>
<dbReference type="SUPFAM" id="SSF52129">
    <property type="entry name" value="Caspase-like"/>
    <property type="match status" value="1"/>
</dbReference>
<dbReference type="PROSITE" id="PS50017">
    <property type="entry name" value="DEATH_DOMAIN"/>
    <property type="match status" value="1"/>
</dbReference>
<dbReference type="SUPFAM" id="SSF47986">
    <property type="entry name" value="DEATH domain"/>
    <property type="match status" value="1"/>
</dbReference>
<evidence type="ECO:0000256" key="7">
    <source>
        <dbReference type="PIRSR" id="PIRSR038001-1"/>
    </source>
</evidence>
<dbReference type="OrthoDB" id="10004338at2759"/>
<dbReference type="InterPro" id="IPR001309">
    <property type="entry name" value="Pept_C14_p20"/>
</dbReference>
<dbReference type="FunFam" id="1.10.533.10:FF:000080">
    <property type="entry name" value="Uncharacterized protein"/>
    <property type="match status" value="1"/>
</dbReference>
<feature type="domain" description="Caspase family p20" evidence="12">
    <location>
        <begin position="182"/>
        <end position="305"/>
    </location>
</feature>
<reference evidence="13" key="1">
    <citation type="journal article" date="2020" name="Nat. Ecol. Evol.">
        <title>Deeply conserved synteny resolves early events in vertebrate evolution.</title>
        <authorList>
            <person name="Simakov O."/>
            <person name="Marletaz F."/>
            <person name="Yue J.X."/>
            <person name="O'Connell B."/>
            <person name="Jenkins J."/>
            <person name="Brandt A."/>
            <person name="Calef R."/>
            <person name="Tung C.H."/>
            <person name="Huang T.K."/>
            <person name="Schmutz J."/>
            <person name="Satoh N."/>
            <person name="Yu J.K."/>
            <person name="Putnam N.H."/>
            <person name="Green R.E."/>
            <person name="Rokhsar D.S."/>
        </authorList>
    </citation>
    <scope>NUCLEOTIDE SEQUENCE [LARGE SCALE GENOMIC DNA]</scope>
    <source>
        <strain evidence="13">S238N-H82</strain>
    </source>
</reference>
<dbReference type="GO" id="GO:0007165">
    <property type="term" value="P:signal transduction"/>
    <property type="evidence" value="ECO:0007669"/>
    <property type="project" value="InterPro"/>
</dbReference>
<dbReference type="InterPro" id="IPR015917">
    <property type="entry name" value="Pept_C14A"/>
</dbReference>
<feature type="active site" evidence="7">
    <location>
        <position position="258"/>
    </location>
</feature>
<dbReference type="GeneID" id="118409150"/>
<dbReference type="AlphaFoldDB" id="A0A9J7HXP8"/>
<protein>
    <submittedName>
        <fullName evidence="14">Caspase-2-like</fullName>
    </submittedName>
</protein>
<gene>
    <name evidence="14" type="primary">LOC118409150</name>
</gene>
<keyword evidence="6" id="KW-0865">Zymogen</keyword>
<evidence type="ECO:0000259" key="12">
    <source>
        <dbReference type="PROSITE" id="PS50208"/>
    </source>
</evidence>
<dbReference type="PROSITE" id="PS50207">
    <property type="entry name" value="CASPASE_P10"/>
    <property type="match status" value="1"/>
</dbReference>
<feature type="region of interest" description="Disordered" evidence="9">
    <location>
        <begin position="104"/>
        <end position="149"/>
    </location>
</feature>
<evidence type="ECO:0000256" key="8">
    <source>
        <dbReference type="RuleBase" id="RU003971"/>
    </source>
</evidence>
<evidence type="ECO:0000256" key="1">
    <source>
        <dbReference type="ARBA" id="ARBA00010134"/>
    </source>
</evidence>
<evidence type="ECO:0000256" key="6">
    <source>
        <dbReference type="ARBA" id="ARBA00023145"/>
    </source>
</evidence>
<organism evidence="13 14">
    <name type="scientific">Branchiostoma floridae</name>
    <name type="common">Florida lancelet</name>
    <name type="synonym">Amphioxus</name>
    <dbReference type="NCBI Taxonomy" id="7739"/>
    <lineage>
        <taxon>Eukaryota</taxon>
        <taxon>Metazoa</taxon>
        <taxon>Chordata</taxon>
        <taxon>Cephalochordata</taxon>
        <taxon>Leptocardii</taxon>
        <taxon>Amphioxiformes</taxon>
        <taxon>Branchiostomatidae</taxon>
        <taxon>Branchiostoma</taxon>
    </lineage>
</organism>
<feature type="domain" description="Caspase family p10" evidence="11">
    <location>
        <begin position="348"/>
        <end position="436"/>
    </location>
</feature>
<evidence type="ECO:0000313" key="14">
    <source>
        <dbReference type="RefSeq" id="XP_035665912.1"/>
    </source>
</evidence>
<dbReference type="PRINTS" id="PR00376">
    <property type="entry name" value="IL1BCENZYME"/>
</dbReference>
<name>A0A9J7HXP8_BRAFL</name>
<dbReference type="Gene3D" id="3.40.50.1460">
    <property type="match status" value="1"/>
</dbReference>
<dbReference type="GO" id="GO:0043525">
    <property type="term" value="P:positive regulation of neuron apoptotic process"/>
    <property type="evidence" value="ECO:0000318"/>
    <property type="project" value="GO_Central"/>
</dbReference>
<dbReference type="Pfam" id="PF00531">
    <property type="entry name" value="Death"/>
    <property type="match status" value="1"/>
</dbReference>
<reference evidence="14" key="2">
    <citation type="submission" date="2025-08" db="UniProtKB">
        <authorList>
            <consortium name="RefSeq"/>
        </authorList>
    </citation>
    <scope>IDENTIFICATION</scope>
    <source>
        <strain evidence="14">S238N-H82</strain>
        <tissue evidence="14">Testes</tissue>
    </source>
</reference>
<dbReference type="InterPro" id="IPR033139">
    <property type="entry name" value="Caspase_cys_AS"/>
</dbReference>
<dbReference type="PANTHER" id="PTHR47901:SF8">
    <property type="entry name" value="CASPASE-3"/>
    <property type="match status" value="1"/>
</dbReference>
<keyword evidence="2" id="KW-0645">Protease</keyword>
<sequence length="439" mass="49245">MSQPKRSRQQLFGQSARGTTKTDVSVHFDTVVKEASHNWDGLAKELGFNRNEIRNIKSDVPDQDRRCREVLWKWKNKYGREATLQVLQEALVNIEEGDTAQALEEGAGPSNAVQEEGPRGGSTLDDPKPHHQDSAGPGAGGNWEASADEDDGKINVMVKTCDEEFWDKIMNEKDPYRMDSKPRGYALILNNKNFTSLPYRGGSAVDLSNITSLFQGLSFETHVLEDKKAQEIKGEVLAFSQRKEHRQKDCCVVVLMSHGEEGVIFGSDDVPVQLDDIFSMFDNKNCPRLKGKPKLFFIQACRGLKVDKGVPVDEADGPGPDVKVNLKSEMRSFLHLPEDESDGPEVQPTRTEMLCGYATQLGYKSFRNIENGSWFIQAITKVFMEHAKDKSVTEMMPKVINDVSKRTASCPGYPHHGGKEEAEFLYKLHKPLYFFPGVE</sequence>
<dbReference type="GO" id="GO:0004197">
    <property type="term" value="F:cysteine-type endopeptidase activity"/>
    <property type="evidence" value="ECO:0007669"/>
    <property type="project" value="InterPro"/>
</dbReference>
<keyword evidence="3" id="KW-0053">Apoptosis</keyword>